<dbReference type="RefSeq" id="WP_385937142.1">
    <property type="nucleotide sequence ID" value="NZ_JBHSOZ010000002.1"/>
</dbReference>
<evidence type="ECO:0000313" key="2">
    <source>
        <dbReference type="EMBL" id="MFC5711214.1"/>
    </source>
</evidence>
<dbReference type="Gene3D" id="3.30.750.24">
    <property type="entry name" value="STAS domain"/>
    <property type="match status" value="1"/>
</dbReference>
<dbReference type="PROSITE" id="PS50801">
    <property type="entry name" value="STAS"/>
    <property type="match status" value="1"/>
</dbReference>
<protein>
    <submittedName>
        <fullName evidence="2">STAS domain-containing protein</fullName>
    </submittedName>
</protein>
<dbReference type="PANTHER" id="PTHR33745">
    <property type="entry name" value="RSBT ANTAGONIST PROTEIN RSBS-RELATED"/>
    <property type="match status" value="1"/>
</dbReference>
<evidence type="ECO:0000313" key="3">
    <source>
        <dbReference type="Proteomes" id="UP001596142"/>
    </source>
</evidence>
<comment type="caution">
    <text evidence="2">The sequence shown here is derived from an EMBL/GenBank/DDBJ whole genome shotgun (WGS) entry which is preliminary data.</text>
</comment>
<gene>
    <name evidence="2" type="ORF">ACFPU1_00310</name>
</gene>
<dbReference type="Proteomes" id="UP001596142">
    <property type="component" value="Unassembled WGS sequence"/>
</dbReference>
<dbReference type="CDD" id="cd07041">
    <property type="entry name" value="STAS_RsbR_RsbS_like"/>
    <property type="match status" value="1"/>
</dbReference>
<dbReference type="InterPro" id="IPR036513">
    <property type="entry name" value="STAS_dom_sf"/>
</dbReference>
<dbReference type="EMBL" id="JBHSOZ010000002">
    <property type="protein sequence ID" value="MFC5711214.1"/>
    <property type="molecule type" value="Genomic_DNA"/>
</dbReference>
<keyword evidence="3" id="KW-1185">Reference proteome</keyword>
<dbReference type="InterPro" id="IPR002645">
    <property type="entry name" value="STAS_dom"/>
</dbReference>
<sequence length="252" mass="28837">MQQVNEQLPIPIFLIDKNLQILGCSPEAEEQFNVNFSLLDVIEGESRDKVKQQVHPDQGKRKLEINVINQKEQVLLADLYAGWESELHGKVFIQIKEESISRVTDMLAELRTRLQDTNFELLKEKEKLEQALIENDRLSAPFIEVTEDLALIPLYGEVHEDKMNIIREKILTASFERPVTNLLFDFTAIGEIKGEGLLVLKNMFQSLTYMGKKVVITGVTPKQAKRLHELDVHLNITFIQSLEAAVKKESKS</sequence>
<organism evidence="2 3">
    <name type="scientific">Thalassorhabdus alkalitolerans</name>
    <dbReference type="NCBI Taxonomy" id="2282697"/>
    <lineage>
        <taxon>Bacteria</taxon>
        <taxon>Bacillati</taxon>
        <taxon>Bacillota</taxon>
        <taxon>Bacilli</taxon>
        <taxon>Bacillales</taxon>
        <taxon>Bacillaceae</taxon>
        <taxon>Thalassorhabdus</taxon>
    </lineage>
</organism>
<dbReference type="SUPFAM" id="SSF52091">
    <property type="entry name" value="SpoIIaa-like"/>
    <property type="match status" value="1"/>
</dbReference>
<dbReference type="InterPro" id="IPR051932">
    <property type="entry name" value="Bact_StressResp_Reg"/>
</dbReference>
<evidence type="ECO:0000259" key="1">
    <source>
        <dbReference type="PROSITE" id="PS50801"/>
    </source>
</evidence>
<accession>A0ABW0YMA1</accession>
<reference evidence="3" key="1">
    <citation type="journal article" date="2019" name="Int. J. Syst. Evol. Microbiol.">
        <title>The Global Catalogue of Microorganisms (GCM) 10K type strain sequencing project: providing services to taxonomists for standard genome sequencing and annotation.</title>
        <authorList>
            <consortium name="The Broad Institute Genomics Platform"/>
            <consortium name="The Broad Institute Genome Sequencing Center for Infectious Disease"/>
            <person name="Wu L."/>
            <person name="Ma J."/>
        </authorList>
    </citation>
    <scope>NUCLEOTIDE SEQUENCE [LARGE SCALE GENOMIC DNA]</scope>
    <source>
        <strain evidence="3">CECT 7184</strain>
    </source>
</reference>
<name>A0ABW0YMA1_9BACI</name>
<proteinExistence type="predicted"/>
<dbReference type="Pfam" id="PF01740">
    <property type="entry name" value="STAS"/>
    <property type="match status" value="1"/>
</dbReference>
<feature type="domain" description="STAS" evidence="1">
    <location>
        <begin position="139"/>
        <end position="249"/>
    </location>
</feature>